<feature type="region of interest" description="Disordered" evidence="1">
    <location>
        <begin position="138"/>
        <end position="167"/>
    </location>
</feature>
<protein>
    <submittedName>
        <fullName evidence="3">Uncharacterized protein LOC103522520</fullName>
    </submittedName>
</protein>
<dbReference type="AlphaFoldDB" id="A0A1S3DQ67"/>
<dbReference type="Proteomes" id="UP000079169">
    <property type="component" value="Unplaced"/>
</dbReference>
<feature type="compositionally biased region" description="Basic and acidic residues" evidence="1">
    <location>
        <begin position="154"/>
        <end position="167"/>
    </location>
</feature>
<name>A0A1S3DQ67_DIACI</name>
<keyword evidence="2" id="KW-1185">Reference proteome</keyword>
<organism evidence="2 3">
    <name type="scientific">Diaphorina citri</name>
    <name type="common">Asian citrus psyllid</name>
    <dbReference type="NCBI Taxonomy" id="121845"/>
    <lineage>
        <taxon>Eukaryota</taxon>
        <taxon>Metazoa</taxon>
        <taxon>Ecdysozoa</taxon>
        <taxon>Arthropoda</taxon>
        <taxon>Hexapoda</taxon>
        <taxon>Insecta</taxon>
        <taxon>Pterygota</taxon>
        <taxon>Neoptera</taxon>
        <taxon>Paraneoptera</taxon>
        <taxon>Hemiptera</taxon>
        <taxon>Sternorrhyncha</taxon>
        <taxon>Psylloidea</taxon>
        <taxon>Psyllidae</taxon>
        <taxon>Diaphorininae</taxon>
        <taxon>Diaphorina</taxon>
    </lineage>
</organism>
<dbReference type="KEGG" id="dci:103522520"/>
<reference evidence="3" key="1">
    <citation type="submission" date="2025-08" db="UniProtKB">
        <authorList>
            <consortium name="RefSeq"/>
        </authorList>
    </citation>
    <scope>IDENTIFICATION</scope>
</reference>
<gene>
    <name evidence="3" type="primary">LOC103522520</name>
</gene>
<accession>A0A1S3DQ67</accession>
<dbReference type="PaxDb" id="121845-A0A1S3DQ67"/>
<proteinExistence type="predicted"/>
<sequence>TNKKMKKNLLLKTKLVKSAVLNLTSNSEDGIETPQGRLRKSAFKPNELVTNKKMKKNLLLKTKLVKSAVLNLTSNSEDGIETPQGRLRKSAFKPNSPLVVAHRANRRKVSLDSVRSSVSESNVKSPLRPVIAESVIFRRHSSDSSCSSEEEEGEERRTSKDEEAVSE</sequence>
<feature type="non-terminal residue" evidence="3">
    <location>
        <position position="167"/>
    </location>
</feature>
<dbReference type="GeneID" id="103522520"/>
<evidence type="ECO:0000313" key="3">
    <source>
        <dbReference type="RefSeq" id="XP_008485847.1"/>
    </source>
</evidence>
<evidence type="ECO:0000256" key="1">
    <source>
        <dbReference type="SAM" id="MobiDB-lite"/>
    </source>
</evidence>
<feature type="region of interest" description="Disordered" evidence="1">
    <location>
        <begin position="75"/>
        <end position="94"/>
    </location>
</feature>
<evidence type="ECO:0000313" key="2">
    <source>
        <dbReference type="Proteomes" id="UP000079169"/>
    </source>
</evidence>
<dbReference type="RefSeq" id="XP_008485847.1">
    <property type="nucleotide sequence ID" value="XM_008487625.1"/>
</dbReference>
<feature type="non-terminal residue" evidence="3">
    <location>
        <position position="1"/>
    </location>
</feature>